<sequence>MSNLTRPSPLLTVLGLGGSAVAVAIGAAVAARGTTATVALGSLLATFGVTGLLAWVSRTVGARQAERAAGDLVLVPRADRIDGEDAVLHPRSSGPAQVLAHAALALMGVWALVMIVLALLRGAPGWLVLLVPWAVLVLGGPVMAAAGRLTPGGVYVTPTRVVDVDRGGRAEVALADVDLVTPMADRLLLRPRRAGAVIARRTAGPWSRKPRTDLLVVETLGLYGGSGPLADSVRRAGAGR</sequence>
<proteinExistence type="predicted"/>
<dbReference type="Proteomes" id="UP000297318">
    <property type="component" value="Unassembled WGS sequence"/>
</dbReference>
<dbReference type="AlphaFoldDB" id="A0A4Z1E415"/>
<organism evidence="2 3">
    <name type="scientific">Serinibacter arcticus</name>
    <dbReference type="NCBI Taxonomy" id="1655435"/>
    <lineage>
        <taxon>Bacteria</taxon>
        <taxon>Bacillati</taxon>
        <taxon>Actinomycetota</taxon>
        <taxon>Actinomycetes</taxon>
        <taxon>Micrococcales</taxon>
        <taxon>Beutenbergiaceae</taxon>
        <taxon>Serinibacter</taxon>
    </lineage>
</organism>
<keyword evidence="1" id="KW-0812">Transmembrane</keyword>
<evidence type="ECO:0000313" key="3">
    <source>
        <dbReference type="Proteomes" id="UP000297318"/>
    </source>
</evidence>
<keyword evidence="1" id="KW-1133">Transmembrane helix</keyword>
<dbReference type="RefSeq" id="WP_135848841.1">
    <property type="nucleotide sequence ID" value="NZ_RHPJ01000001.1"/>
</dbReference>
<evidence type="ECO:0000256" key="1">
    <source>
        <dbReference type="SAM" id="Phobius"/>
    </source>
</evidence>
<evidence type="ECO:0000313" key="2">
    <source>
        <dbReference type="EMBL" id="TGO06686.1"/>
    </source>
</evidence>
<gene>
    <name evidence="2" type="ORF">SERN_0878</name>
</gene>
<dbReference type="EMBL" id="RHPJ01000001">
    <property type="protein sequence ID" value="TGO06686.1"/>
    <property type="molecule type" value="Genomic_DNA"/>
</dbReference>
<feature type="transmembrane region" description="Helical" evidence="1">
    <location>
        <begin position="126"/>
        <end position="146"/>
    </location>
</feature>
<comment type="caution">
    <text evidence="2">The sequence shown here is derived from an EMBL/GenBank/DDBJ whole genome shotgun (WGS) entry which is preliminary data.</text>
</comment>
<feature type="transmembrane region" description="Helical" evidence="1">
    <location>
        <begin position="36"/>
        <end position="57"/>
    </location>
</feature>
<feature type="transmembrane region" description="Helical" evidence="1">
    <location>
        <begin position="98"/>
        <end position="120"/>
    </location>
</feature>
<keyword evidence="3" id="KW-1185">Reference proteome</keyword>
<accession>A0A4Z1E415</accession>
<protein>
    <submittedName>
        <fullName evidence="2">Uncharacterized protein</fullName>
    </submittedName>
</protein>
<keyword evidence="1" id="KW-0472">Membrane</keyword>
<reference evidence="2 3" key="1">
    <citation type="submission" date="2018-11" db="EMBL/GenBank/DDBJ databases">
        <title>Complete genome sequencing of the Actinobacteria Serinibacter sp. K3-2.</title>
        <authorList>
            <person name="Rakitin A.L."/>
            <person name="Beletsky A.V."/>
            <person name="Mardanov A.V."/>
            <person name="Ravin N.V."/>
            <person name="Gromova A.S."/>
            <person name="Filippova S.N."/>
            <person name="Gal'Chenko V.F."/>
        </authorList>
    </citation>
    <scope>NUCLEOTIDE SEQUENCE [LARGE SCALE GENOMIC DNA]</scope>
    <source>
        <strain evidence="2 3">K3-2</strain>
    </source>
</reference>
<dbReference type="OrthoDB" id="3783608at2"/>
<name>A0A4Z1E415_9MICO</name>